<keyword evidence="2" id="KW-1185">Reference proteome</keyword>
<reference evidence="2" key="1">
    <citation type="journal article" date="2017" name="Nat. Ecol. Evol.">
        <title>Genome expansion and lineage-specific genetic innovations in the forest pathogenic fungi Armillaria.</title>
        <authorList>
            <person name="Sipos G."/>
            <person name="Prasanna A.N."/>
            <person name="Walter M.C."/>
            <person name="O'Connor E."/>
            <person name="Balint B."/>
            <person name="Krizsan K."/>
            <person name="Kiss B."/>
            <person name="Hess J."/>
            <person name="Varga T."/>
            <person name="Slot J."/>
            <person name="Riley R."/>
            <person name="Boka B."/>
            <person name="Rigling D."/>
            <person name="Barry K."/>
            <person name="Lee J."/>
            <person name="Mihaltcheva S."/>
            <person name="LaButti K."/>
            <person name="Lipzen A."/>
            <person name="Waldron R."/>
            <person name="Moloney N.M."/>
            <person name="Sperisen C."/>
            <person name="Kredics L."/>
            <person name="Vagvoelgyi C."/>
            <person name="Patrignani A."/>
            <person name="Fitzpatrick D."/>
            <person name="Nagy I."/>
            <person name="Doyle S."/>
            <person name="Anderson J.B."/>
            <person name="Grigoriev I.V."/>
            <person name="Gueldener U."/>
            <person name="Muensterkoetter M."/>
            <person name="Nagy L.G."/>
        </authorList>
    </citation>
    <scope>NUCLEOTIDE SEQUENCE [LARGE SCALE GENOMIC DNA]</scope>
    <source>
        <strain evidence="2">Ar21-2</strain>
    </source>
</reference>
<dbReference type="EMBL" id="KZ293648">
    <property type="protein sequence ID" value="PBK98234.1"/>
    <property type="molecule type" value="Genomic_DNA"/>
</dbReference>
<accession>A0A2H3DWJ3</accession>
<gene>
    <name evidence="1" type="ORF">ARMGADRAFT_1075092</name>
</gene>
<organism evidence="1 2">
    <name type="scientific">Armillaria gallica</name>
    <name type="common">Bulbous honey fungus</name>
    <name type="synonym">Armillaria bulbosa</name>
    <dbReference type="NCBI Taxonomy" id="47427"/>
    <lineage>
        <taxon>Eukaryota</taxon>
        <taxon>Fungi</taxon>
        <taxon>Dikarya</taxon>
        <taxon>Basidiomycota</taxon>
        <taxon>Agaricomycotina</taxon>
        <taxon>Agaricomycetes</taxon>
        <taxon>Agaricomycetidae</taxon>
        <taxon>Agaricales</taxon>
        <taxon>Marasmiineae</taxon>
        <taxon>Physalacriaceae</taxon>
        <taxon>Armillaria</taxon>
    </lineage>
</organism>
<protein>
    <submittedName>
        <fullName evidence="1">Uncharacterized protein</fullName>
    </submittedName>
</protein>
<dbReference type="AlphaFoldDB" id="A0A2H3DWJ3"/>
<name>A0A2H3DWJ3_ARMGA</name>
<dbReference type="Proteomes" id="UP000217790">
    <property type="component" value="Unassembled WGS sequence"/>
</dbReference>
<proteinExistence type="predicted"/>
<evidence type="ECO:0000313" key="1">
    <source>
        <dbReference type="EMBL" id="PBK98234.1"/>
    </source>
</evidence>
<dbReference type="InParanoid" id="A0A2H3DWJ3"/>
<dbReference type="OrthoDB" id="3047264at2759"/>
<evidence type="ECO:0000313" key="2">
    <source>
        <dbReference type="Proteomes" id="UP000217790"/>
    </source>
</evidence>
<sequence>MTSAAIFLESALGTEFIIRIHPQNAVVITRPSPEPGESDCDVTRDYRFLLLPPPLAPLAHLPHPPAPRPSFVIASSSASCAQTTPMQRSCPIKGANIHKTPANIPFFPSPTPSTPRSAHLHASLNKTLGRVQLANDAPSAATLPFSSKAPPLPKELAEDLLNENKNKLVHAAITASRADPVLANAREIAFTKALSKVESKCVFRLHSRNLQLMG</sequence>